<dbReference type="Pfam" id="PF17278">
    <property type="entry name" value="DUF5343"/>
    <property type="match status" value="1"/>
</dbReference>
<dbReference type="InterPro" id="IPR035235">
    <property type="entry name" value="DUF5343"/>
</dbReference>
<organism evidence="2">
    <name type="scientific">bioreactor metagenome</name>
    <dbReference type="NCBI Taxonomy" id="1076179"/>
    <lineage>
        <taxon>unclassified sequences</taxon>
        <taxon>metagenomes</taxon>
        <taxon>ecological metagenomes</taxon>
    </lineage>
</organism>
<gene>
    <name evidence="2" type="ORF">SDC9_101665</name>
</gene>
<dbReference type="EMBL" id="VSSQ01015008">
    <property type="protein sequence ID" value="MPM54882.1"/>
    <property type="molecule type" value="Genomic_DNA"/>
</dbReference>
<feature type="compositionally biased region" description="Basic and acidic residues" evidence="1">
    <location>
        <begin position="181"/>
        <end position="191"/>
    </location>
</feature>
<sequence>MSDNEKSFPTVGESNWWKLRELFKQKIPVQVTASYLASALTMSEDSARSNIIGPFKKMGLIDENGKPTDLAIDWRDDIKYPSVCKFLFEKMYPQEVRDLFHSINLDIAKLNSWFMNYCRCGEKAAQKFSQLYILLLSGELKKVSDSTTSKKNSSSQKEKTQPRASVKKKQAKQQENQPNNDFKENKDEPSKNHTYFPEIHIDLQLHISPDTPPDQIDKIFESMAKHLRNISGSN</sequence>
<evidence type="ECO:0000256" key="1">
    <source>
        <dbReference type="SAM" id="MobiDB-lite"/>
    </source>
</evidence>
<feature type="compositionally biased region" description="Low complexity" evidence="1">
    <location>
        <begin position="145"/>
        <end position="155"/>
    </location>
</feature>
<name>A0A645ANQ4_9ZZZZ</name>
<protein>
    <submittedName>
        <fullName evidence="2">Uncharacterized protein</fullName>
    </submittedName>
</protein>
<evidence type="ECO:0000313" key="2">
    <source>
        <dbReference type="EMBL" id="MPM54882.1"/>
    </source>
</evidence>
<comment type="caution">
    <text evidence="2">The sequence shown here is derived from an EMBL/GenBank/DDBJ whole genome shotgun (WGS) entry which is preliminary data.</text>
</comment>
<reference evidence="2" key="1">
    <citation type="submission" date="2019-08" db="EMBL/GenBank/DDBJ databases">
        <authorList>
            <person name="Kucharzyk K."/>
            <person name="Murdoch R.W."/>
            <person name="Higgins S."/>
            <person name="Loffler F."/>
        </authorList>
    </citation>
    <scope>NUCLEOTIDE SEQUENCE</scope>
</reference>
<feature type="region of interest" description="Disordered" evidence="1">
    <location>
        <begin position="145"/>
        <end position="194"/>
    </location>
</feature>
<accession>A0A645ANQ4</accession>
<proteinExistence type="predicted"/>
<dbReference type="AlphaFoldDB" id="A0A645ANQ4"/>